<dbReference type="InterPro" id="IPR035396">
    <property type="entry name" value="Bac_rhamnosid6H"/>
</dbReference>
<organism evidence="4 5">
    <name type="scientific">Thalassobacterium sedimentorum</name>
    <dbReference type="NCBI Taxonomy" id="3041258"/>
    <lineage>
        <taxon>Bacteria</taxon>
        <taxon>Pseudomonadati</taxon>
        <taxon>Verrucomicrobiota</taxon>
        <taxon>Opitutia</taxon>
        <taxon>Puniceicoccales</taxon>
        <taxon>Coraliomargaritaceae</taxon>
        <taxon>Thalassobacterium</taxon>
    </lineage>
</organism>
<dbReference type="Pfam" id="PF17389">
    <property type="entry name" value="Bac_rhamnosid6H"/>
    <property type="match status" value="1"/>
</dbReference>
<dbReference type="EMBL" id="JARXIC010000001">
    <property type="protein sequence ID" value="MDQ8192940.1"/>
    <property type="molecule type" value="Genomic_DNA"/>
</dbReference>
<proteinExistence type="predicted"/>
<dbReference type="Pfam" id="PF17390">
    <property type="entry name" value="Bac_rhamnosid_C"/>
    <property type="match status" value="1"/>
</dbReference>
<accession>A0ABU1AGH7</accession>
<protein>
    <submittedName>
        <fullName evidence="4">Family 78 glycoside hydrolase catalytic domain</fullName>
    </submittedName>
</protein>
<name>A0ABU1AGH7_9BACT</name>
<evidence type="ECO:0000259" key="3">
    <source>
        <dbReference type="Pfam" id="PF17390"/>
    </source>
</evidence>
<dbReference type="PANTHER" id="PTHR34987:SF2">
    <property type="entry name" value="B, PUTATIVE (AFU_ORTHOLOGUE AFUA_7G05040)-RELATED"/>
    <property type="match status" value="1"/>
</dbReference>
<keyword evidence="5" id="KW-1185">Reference proteome</keyword>
<feature type="domain" description="Bacterial alpha-L-rhamnosidase N-terminal" evidence="1">
    <location>
        <begin position="46"/>
        <end position="182"/>
    </location>
</feature>
<dbReference type="InterPro" id="IPR013737">
    <property type="entry name" value="Bac_rhamnosid_N"/>
</dbReference>
<sequence>MTATQPPAVPSILKKAQWIWPESPSWNLHNCYALFRKSFDLKSLPEKAPLHITADQSYQLYINGHYICRGPARGFQRTWPYDTVDIAKWLVPGVNLIAVRAHNPGFGNFQYVHQGYAGLLVAAQWEQTELLSNNTWKGRRQTGIRKDTVPTSLQLFSQEVIDLRIESPDWMLPNFNDSQWNGLISEVPWNSMPWYSLQARGIPMLDEGILKIGKVIGQAKGKSTANYQSTCNLSHNKLEEGLSHTPHSADATELPFAKCSDGEWRSQLIDLGKLHVGCVCLEIVGPTGGEIVETHHYETLDQATLCPDYNPDAHSLMAFSQRLICRKGKNHHSFYHPFGFRYMIVTVRDNKTPLTIKSSLRKSLYPVVRKGAFECSESLLKDIWETCAWTEEVCSMDAYVDTPWREQAQWWGDARVQAWNTFHLSGDHRLFKRGIQQIAAQVTPDGVTYGHAPTIAHGCILPDFTLIWMLTLWDFYWQTGSLEPFQQQHTVIQKALEYFERQTNAQTGLLNYDHRFWLFLDWTDIHKHGCSSVYSLWYLHTLDRLNEMYSLCGDTVFAENCQRKAINLRKNLHKLINAEGLIQDGYTEQGHVVTETSVHAQTLALLTRLTPENEDKILNLRILPYIRSELKTDIQPSAYWITYIYTALSERGYGNEVIADIRKRWAPMVTHGTTWENFAPKIADESFSHAWSAHPLYHLMQILGGIRQSSPGWENIKITPTFTGDAAAVVIPSPLGNIHSAWSRNGDYIKGSIQLPEGMEATLQLPSQQASTIRGDFSYSLHT</sequence>
<dbReference type="InterPro" id="IPR008979">
    <property type="entry name" value="Galactose-bd-like_sf"/>
</dbReference>
<dbReference type="GO" id="GO:0016787">
    <property type="term" value="F:hydrolase activity"/>
    <property type="evidence" value="ECO:0007669"/>
    <property type="project" value="UniProtKB-KW"/>
</dbReference>
<feature type="domain" description="Alpha-L-rhamnosidase C-terminal" evidence="3">
    <location>
        <begin position="705"/>
        <end position="774"/>
    </location>
</feature>
<dbReference type="SUPFAM" id="SSF48208">
    <property type="entry name" value="Six-hairpin glycosidases"/>
    <property type="match status" value="1"/>
</dbReference>
<gene>
    <name evidence="4" type="ORF">QEH59_00785</name>
</gene>
<dbReference type="InterPro" id="IPR012341">
    <property type="entry name" value="6hp_glycosidase-like_sf"/>
</dbReference>
<evidence type="ECO:0000313" key="5">
    <source>
        <dbReference type="Proteomes" id="UP001243717"/>
    </source>
</evidence>
<dbReference type="Gene3D" id="1.50.10.10">
    <property type="match status" value="1"/>
</dbReference>
<dbReference type="InterPro" id="IPR008928">
    <property type="entry name" value="6-hairpin_glycosidase_sf"/>
</dbReference>
<evidence type="ECO:0000259" key="1">
    <source>
        <dbReference type="Pfam" id="PF08531"/>
    </source>
</evidence>
<keyword evidence="4" id="KW-0378">Hydrolase</keyword>
<feature type="domain" description="Alpha-L-rhamnosidase six-hairpin glycosidase" evidence="2">
    <location>
        <begin position="369"/>
        <end position="701"/>
    </location>
</feature>
<comment type="caution">
    <text evidence="4">The sequence shown here is derived from an EMBL/GenBank/DDBJ whole genome shotgun (WGS) entry which is preliminary data.</text>
</comment>
<dbReference type="Pfam" id="PF08531">
    <property type="entry name" value="Bac_rhamnosid_N"/>
    <property type="match status" value="1"/>
</dbReference>
<dbReference type="PANTHER" id="PTHR34987">
    <property type="entry name" value="C, PUTATIVE (AFU_ORTHOLOGUE AFUA_3G02880)-RELATED"/>
    <property type="match status" value="1"/>
</dbReference>
<dbReference type="Gene3D" id="2.60.420.10">
    <property type="entry name" value="Maltose phosphorylase, domain 3"/>
    <property type="match status" value="1"/>
</dbReference>
<dbReference type="InterPro" id="IPR035398">
    <property type="entry name" value="Bac_rhamnosid_C"/>
</dbReference>
<dbReference type="SUPFAM" id="SSF49785">
    <property type="entry name" value="Galactose-binding domain-like"/>
    <property type="match status" value="1"/>
</dbReference>
<dbReference type="Gene3D" id="2.60.120.260">
    <property type="entry name" value="Galactose-binding domain-like"/>
    <property type="match status" value="2"/>
</dbReference>
<dbReference type="Proteomes" id="UP001243717">
    <property type="component" value="Unassembled WGS sequence"/>
</dbReference>
<evidence type="ECO:0000313" key="4">
    <source>
        <dbReference type="EMBL" id="MDQ8192940.1"/>
    </source>
</evidence>
<dbReference type="RefSeq" id="WP_308983449.1">
    <property type="nucleotide sequence ID" value="NZ_JARXIC010000001.1"/>
</dbReference>
<reference evidence="4 5" key="1">
    <citation type="submission" date="2023-04" db="EMBL/GenBank/DDBJ databases">
        <title>A novel bacteria isolated from coastal sediment.</title>
        <authorList>
            <person name="Liu X.-J."/>
            <person name="Du Z.-J."/>
        </authorList>
    </citation>
    <scope>NUCLEOTIDE SEQUENCE [LARGE SCALE GENOMIC DNA]</scope>
    <source>
        <strain evidence="4 5">SDUM461004</strain>
    </source>
</reference>
<evidence type="ECO:0000259" key="2">
    <source>
        <dbReference type="Pfam" id="PF17389"/>
    </source>
</evidence>